<evidence type="ECO:0000256" key="1">
    <source>
        <dbReference type="SAM" id="MobiDB-lite"/>
    </source>
</evidence>
<proteinExistence type="predicted"/>
<protein>
    <submittedName>
        <fullName evidence="2">Hypp5591 protein</fullName>
    </submittedName>
</protein>
<feature type="compositionally biased region" description="Basic and acidic residues" evidence="1">
    <location>
        <begin position="70"/>
        <end position="80"/>
    </location>
</feature>
<feature type="region of interest" description="Disordered" evidence="1">
    <location>
        <begin position="1"/>
        <end position="28"/>
    </location>
</feature>
<reference evidence="2" key="1">
    <citation type="submission" date="2022-01" db="EMBL/GenBank/DDBJ databases">
        <authorList>
            <person name="Braso-Vives M."/>
        </authorList>
    </citation>
    <scope>NUCLEOTIDE SEQUENCE</scope>
</reference>
<evidence type="ECO:0000313" key="3">
    <source>
        <dbReference type="Proteomes" id="UP000838412"/>
    </source>
</evidence>
<feature type="region of interest" description="Disordered" evidence="1">
    <location>
        <begin position="54"/>
        <end position="80"/>
    </location>
</feature>
<organism evidence="2 3">
    <name type="scientific">Branchiostoma lanceolatum</name>
    <name type="common">Common lancelet</name>
    <name type="synonym">Amphioxus lanceolatum</name>
    <dbReference type="NCBI Taxonomy" id="7740"/>
    <lineage>
        <taxon>Eukaryota</taxon>
        <taxon>Metazoa</taxon>
        <taxon>Chordata</taxon>
        <taxon>Cephalochordata</taxon>
        <taxon>Leptocardii</taxon>
        <taxon>Amphioxiformes</taxon>
        <taxon>Branchiostomatidae</taxon>
        <taxon>Branchiostoma</taxon>
    </lineage>
</organism>
<accession>A0A8J9VEP5</accession>
<keyword evidence="3" id="KW-1185">Reference proteome</keyword>
<gene>
    <name evidence="2" type="primary">Hypp5591</name>
    <name evidence="2" type="ORF">BLAG_LOCUS3052</name>
</gene>
<evidence type="ECO:0000313" key="2">
    <source>
        <dbReference type="EMBL" id="CAH1238445.1"/>
    </source>
</evidence>
<name>A0A8J9VEP5_BRALA</name>
<dbReference type="Proteomes" id="UP000838412">
    <property type="component" value="Chromosome 10"/>
</dbReference>
<sequence length="144" mass="17291">MAALLKLSGDVEENPGPPKLSEKPETIEDWDPARLKLWLQDNGLDQKYCDRMCQEEKRQEEHEDDSDSEDRERIRLEDLKKQQDKLNKKLQSIKDLKARRRSGETLERNQIDKIKDEKNVRRQLQEVIKKIEGHWMEQNDDDFY</sequence>
<dbReference type="AlphaFoldDB" id="A0A8J9VEP5"/>
<dbReference type="EMBL" id="OV696695">
    <property type="protein sequence ID" value="CAH1238445.1"/>
    <property type="molecule type" value="Genomic_DNA"/>
</dbReference>